<dbReference type="Gene3D" id="3.40.50.720">
    <property type="entry name" value="NAD(P)-binding Rossmann-like Domain"/>
    <property type="match status" value="1"/>
</dbReference>
<dbReference type="PANTHER" id="PTHR44169">
    <property type="entry name" value="NADPH-DEPENDENT 1-ACYLDIHYDROXYACETONE PHOSPHATE REDUCTASE"/>
    <property type="match status" value="1"/>
</dbReference>
<dbReference type="Proteomes" id="UP001497392">
    <property type="component" value="Unassembled WGS sequence"/>
</dbReference>
<reference evidence="4 5" key="1">
    <citation type="submission" date="2024-06" db="EMBL/GenBank/DDBJ databases">
        <authorList>
            <person name="Kraege A."/>
            <person name="Thomma B."/>
        </authorList>
    </citation>
    <scope>NUCLEOTIDE SEQUENCE [LARGE SCALE GENOMIC DNA]</scope>
</reference>
<keyword evidence="2" id="KW-0560">Oxidoreductase</keyword>
<gene>
    <name evidence="4" type="primary">g4326</name>
    <name evidence="4" type="ORF">VP750_LOCUS3692</name>
</gene>
<dbReference type="PANTHER" id="PTHR44169:SF6">
    <property type="entry name" value="NADPH-DEPENDENT 1-ACYLDIHYDROXYACETONE PHOSPHATE REDUCTASE"/>
    <property type="match status" value="1"/>
</dbReference>
<dbReference type="Pfam" id="PF00106">
    <property type="entry name" value="adh_short"/>
    <property type="match status" value="1"/>
</dbReference>
<dbReference type="PRINTS" id="PR00080">
    <property type="entry name" value="SDRFAMILY"/>
</dbReference>
<proteinExistence type="inferred from homology"/>
<evidence type="ECO:0000313" key="5">
    <source>
        <dbReference type="Proteomes" id="UP001497392"/>
    </source>
</evidence>
<comment type="similarity">
    <text evidence="1 3">Belongs to the short-chain dehydrogenases/reductases (SDR) family.</text>
</comment>
<organism evidence="4 5">
    <name type="scientific">Coccomyxa viridis</name>
    <dbReference type="NCBI Taxonomy" id="1274662"/>
    <lineage>
        <taxon>Eukaryota</taxon>
        <taxon>Viridiplantae</taxon>
        <taxon>Chlorophyta</taxon>
        <taxon>core chlorophytes</taxon>
        <taxon>Trebouxiophyceae</taxon>
        <taxon>Trebouxiophyceae incertae sedis</taxon>
        <taxon>Coccomyxaceae</taxon>
        <taxon>Coccomyxa</taxon>
    </lineage>
</organism>
<dbReference type="PRINTS" id="PR00081">
    <property type="entry name" value="GDHRDH"/>
</dbReference>
<evidence type="ECO:0000313" key="4">
    <source>
        <dbReference type="EMBL" id="CAL5222033.1"/>
    </source>
</evidence>
<dbReference type="InterPro" id="IPR002347">
    <property type="entry name" value="SDR_fam"/>
</dbReference>
<dbReference type="InterPro" id="IPR036291">
    <property type="entry name" value="NAD(P)-bd_dom_sf"/>
</dbReference>
<evidence type="ECO:0000256" key="3">
    <source>
        <dbReference type="RuleBase" id="RU000363"/>
    </source>
</evidence>
<dbReference type="SUPFAM" id="SSF51735">
    <property type="entry name" value="NAD(P)-binding Rossmann-fold domains"/>
    <property type="match status" value="1"/>
</dbReference>
<keyword evidence="5" id="KW-1185">Reference proteome</keyword>
<accession>A0ABP1FQ08</accession>
<name>A0ABP1FQ08_9CHLO</name>
<dbReference type="EMBL" id="CAXHTA020000006">
    <property type="protein sequence ID" value="CAL5222033.1"/>
    <property type="molecule type" value="Genomic_DNA"/>
</dbReference>
<dbReference type="PROSITE" id="PS00061">
    <property type="entry name" value="ADH_SHORT"/>
    <property type="match status" value="1"/>
</dbReference>
<dbReference type="InterPro" id="IPR020904">
    <property type="entry name" value="Sc_DH/Rdtase_CS"/>
</dbReference>
<evidence type="ECO:0000256" key="1">
    <source>
        <dbReference type="ARBA" id="ARBA00006484"/>
    </source>
</evidence>
<comment type="caution">
    <text evidence="4">The sequence shown here is derived from an EMBL/GenBank/DDBJ whole genome shotgun (WGS) entry which is preliminary data.</text>
</comment>
<sequence length="337" mass="37375">MAQGAQEQEGWLLAGWQRSKYDEDAGPSLGVIVNIDRVVVVTGVSSGIGYGVAKSLIAHQCHIFGSVRKEADAKRLQAEFGDFFTPLLFDVTDEQAVNRAAAEVRSRMKGHYLMGLVNNAGIHVGLDALADLPLAKLRKQLDVNLIAQVSVTQAFLPLLGTDLTLKGKPGKILNMSSIYGSYTLPFCTAYSASKAGLNAMSEGLRRELKPFGIDVVIIAPGPIQTEIWGDAIRNAEPAEQKGSVFSEYVRKARQLSERETSKPGWFWEPSVIGEKIWKILNSSSTPWPHYVITPNWWLNWFGPTFFPRDLVDKEVCRRFRLSRPIKRDASIGSKKEE</sequence>
<evidence type="ECO:0000256" key="2">
    <source>
        <dbReference type="ARBA" id="ARBA00023002"/>
    </source>
</evidence>
<protein>
    <submittedName>
        <fullName evidence="4">G4326 protein</fullName>
    </submittedName>
</protein>